<feature type="non-terminal residue" evidence="2">
    <location>
        <position position="129"/>
    </location>
</feature>
<name>A0ABQ9U1R9_SAGOE</name>
<protein>
    <submittedName>
        <fullName evidence="2">Uncharacterized protein</fullName>
    </submittedName>
</protein>
<sequence length="129" mass="14322">MLPPVSPAWRAVVKWVAFLMQLLLIEIPTSIDLWSQECDLQRKFYLFSAEGDLEILPAFGPPSAPATLGSQDAKMHQAKVLNLIYSLLTFSSSHTALTSWSLACVKPVISNTSKKVSESRMKAKFLLNL</sequence>
<feature type="signal peptide" evidence="1">
    <location>
        <begin position="1"/>
        <end position="30"/>
    </location>
</feature>
<evidence type="ECO:0000256" key="1">
    <source>
        <dbReference type="SAM" id="SignalP"/>
    </source>
</evidence>
<accession>A0ABQ9U1R9</accession>
<evidence type="ECO:0000313" key="2">
    <source>
        <dbReference type="EMBL" id="KAK2091003.1"/>
    </source>
</evidence>
<keyword evidence="1" id="KW-0732">Signal</keyword>
<organism evidence="2 3">
    <name type="scientific">Saguinus oedipus</name>
    <name type="common">Cotton-top tamarin</name>
    <name type="synonym">Oedipomidas oedipus</name>
    <dbReference type="NCBI Taxonomy" id="9490"/>
    <lineage>
        <taxon>Eukaryota</taxon>
        <taxon>Metazoa</taxon>
        <taxon>Chordata</taxon>
        <taxon>Craniata</taxon>
        <taxon>Vertebrata</taxon>
        <taxon>Euteleostomi</taxon>
        <taxon>Mammalia</taxon>
        <taxon>Eutheria</taxon>
        <taxon>Euarchontoglires</taxon>
        <taxon>Primates</taxon>
        <taxon>Haplorrhini</taxon>
        <taxon>Platyrrhini</taxon>
        <taxon>Cebidae</taxon>
        <taxon>Callitrichinae</taxon>
        <taxon>Saguinus</taxon>
    </lineage>
</organism>
<comment type="caution">
    <text evidence="2">The sequence shown here is derived from an EMBL/GenBank/DDBJ whole genome shotgun (WGS) entry which is preliminary data.</text>
</comment>
<evidence type="ECO:0000313" key="3">
    <source>
        <dbReference type="Proteomes" id="UP001266305"/>
    </source>
</evidence>
<reference evidence="2 3" key="1">
    <citation type="submission" date="2023-05" db="EMBL/GenBank/DDBJ databases">
        <title>B98-5 Cell Line De Novo Hybrid Assembly: An Optical Mapping Approach.</title>
        <authorList>
            <person name="Kananen K."/>
            <person name="Auerbach J.A."/>
            <person name="Kautto E."/>
            <person name="Blachly J.S."/>
        </authorList>
    </citation>
    <scope>NUCLEOTIDE SEQUENCE [LARGE SCALE GENOMIC DNA]</scope>
    <source>
        <strain evidence="2">B95-8</strain>
        <tissue evidence="2">Cell line</tissue>
    </source>
</reference>
<proteinExistence type="predicted"/>
<keyword evidence="3" id="KW-1185">Reference proteome</keyword>
<feature type="chain" id="PRO_5045516470" evidence="1">
    <location>
        <begin position="31"/>
        <end position="129"/>
    </location>
</feature>
<dbReference type="Proteomes" id="UP001266305">
    <property type="component" value="Unassembled WGS sequence"/>
</dbReference>
<dbReference type="EMBL" id="JASSZA010000016">
    <property type="protein sequence ID" value="KAK2091003.1"/>
    <property type="molecule type" value="Genomic_DNA"/>
</dbReference>
<gene>
    <name evidence="2" type="ORF">P7K49_030287</name>
</gene>